<feature type="chain" id="PRO_5043530250" evidence="1">
    <location>
        <begin position="22"/>
        <end position="171"/>
    </location>
</feature>
<evidence type="ECO:0000256" key="1">
    <source>
        <dbReference type="SAM" id="SignalP"/>
    </source>
</evidence>
<dbReference type="EMBL" id="JAVHNQ010000011">
    <property type="protein sequence ID" value="KAK6336100.1"/>
    <property type="molecule type" value="Genomic_DNA"/>
</dbReference>
<protein>
    <submittedName>
        <fullName evidence="2">Uncharacterized protein</fullName>
    </submittedName>
</protein>
<proteinExistence type="predicted"/>
<evidence type="ECO:0000313" key="3">
    <source>
        <dbReference type="Proteomes" id="UP001375240"/>
    </source>
</evidence>
<sequence>MQLKQNIVLFVLAATAPAANALALYYRAVSAASATPTVARRIPDLEFEVLHHAHGVDAGDAAVATTTISTVATPTSTPVTPPGPHLAKRDFFFYDYNYTWSERAPKAPLKRRGYGYYYNCTLPRRDTDSGSKVVARGVVRTNGTDTYEKRNVGSDTTGAQLQRRDNGTIFS</sequence>
<dbReference type="Proteomes" id="UP001375240">
    <property type="component" value="Unassembled WGS sequence"/>
</dbReference>
<dbReference type="AlphaFoldDB" id="A0AAV9U9U2"/>
<comment type="caution">
    <text evidence="2">The sequence shown here is derived from an EMBL/GenBank/DDBJ whole genome shotgun (WGS) entry which is preliminary data.</text>
</comment>
<keyword evidence="1" id="KW-0732">Signal</keyword>
<gene>
    <name evidence="2" type="ORF">TWF696_001668</name>
</gene>
<evidence type="ECO:0000313" key="2">
    <source>
        <dbReference type="EMBL" id="KAK6336100.1"/>
    </source>
</evidence>
<accession>A0AAV9U9U2</accession>
<organism evidence="2 3">
    <name type="scientific">Orbilia brochopaga</name>
    <dbReference type="NCBI Taxonomy" id="3140254"/>
    <lineage>
        <taxon>Eukaryota</taxon>
        <taxon>Fungi</taxon>
        <taxon>Dikarya</taxon>
        <taxon>Ascomycota</taxon>
        <taxon>Pezizomycotina</taxon>
        <taxon>Orbiliomycetes</taxon>
        <taxon>Orbiliales</taxon>
        <taxon>Orbiliaceae</taxon>
        <taxon>Orbilia</taxon>
    </lineage>
</organism>
<reference evidence="2 3" key="1">
    <citation type="submission" date="2019-10" db="EMBL/GenBank/DDBJ databases">
        <authorList>
            <person name="Palmer J.M."/>
        </authorList>
    </citation>
    <scope>NUCLEOTIDE SEQUENCE [LARGE SCALE GENOMIC DNA]</scope>
    <source>
        <strain evidence="2 3">TWF696</strain>
    </source>
</reference>
<feature type="signal peptide" evidence="1">
    <location>
        <begin position="1"/>
        <end position="21"/>
    </location>
</feature>
<name>A0AAV9U9U2_9PEZI</name>
<keyword evidence="3" id="KW-1185">Reference proteome</keyword>